<sequence length="241" mass="26815">MWRQNTTTRRSAQAAAVAEIEAQGPLFAAIIEYVRWELQRDREGHSLRYLYRLGAKGTALREAIVETFEWAGVRVGLDDEPEIVGTRCNCSSSSGGMAQLCAAAEAVIEYEIALPRSETLGGEPYLDIPGCLPSEALARLRLRARIVTAQDPADCDVRYYYRAHAKRTELAELDNVVAVFRCLERLAAVVEKGGAAERLVRRLVPAAVVEDIVATPVFGVKEVVEQLKSDWEWGMEFDEEE</sequence>
<evidence type="ECO:0000313" key="2">
    <source>
        <dbReference type="Proteomes" id="UP001287356"/>
    </source>
</evidence>
<evidence type="ECO:0000313" key="1">
    <source>
        <dbReference type="EMBL" id="KAK3382755.1"/>
    </source>
</evidence>
<dbReference type="AlphaFoldDB" id="A0AAE0NJW5"/>
<proteinExistence type="predicted"/>
<organism evidence="1 2">
    <name type="scientific">Lasiosphaeria ovina</name>
    <dbReference type="NCBI Taxonomy" id="92902"/>
    <lineage>
        <taxon>Eukaryota</taxon>
        <taxon>Fungi</taxon>
        <taxon>Dikarya</taxon>
        <taxon>Ascomycota</taxon>
        <taxon>Pezizomycotina</taxon>
        <taxon>Sordariomycetes</taxon>
        <taxon>Sordariomycetidae</taxon>
        <taxon>Sordariales</taxon>
        <taxon>Lasiosphaeriaceae</taxon>
        <taxon>Lasiosphaeria</taxon>
    </lineage>
</organism>
<gene>
    <name evidence="1" type="ORF">B0T24DRAFT_686934</name>
</gene>
<reference evidence="1" key="1">
    <citation type="journal article" date="2023" name="Mol. Phylogenet. Evol.">
        <title>Genome-scale phylogeny and comparative genomics of the fungal order Sordariales.</title>
        <authorList>
            <person name="Hensen N."/>
            <person name="Bonometti L."/>
            <person name="Westerberg I."/>
            <person name="Brannstrom I.O."/>
            <person name="Guillou S."/>
            <person name="Cros-Aarteil S."/>
            <person name="Calhoun S."/>
            <person name="Haridas S."/>
            <person name="Kuo A."/>
            <person name="Mondo S."/>
            <person name="Pangilinan J."/>
            <person name="Riley R."/>
            <person name="LaButti K."/>
            <person name="Andreopoulos B."/>
            <person name="Lipzen A."/>
            <person name="Chen C."/>
            <person name="Yan M."/>
            <person name="Daum C."/>
            <person name="Ng V."/>
            <person name="Clum A."/>
            <person name="Steindorff A."/>
            <person name="Ohm R.A."/>
            <person name="Martin F."/>
            <person name="Silar P."/>
            <person name="Natvig D.O."/>
            <person name="Lalanne C."/>
            <person name="Gautier V."/>
            <person name="Ament-Velasquez S.L."/>
            <person name="Kruys A."/>
            <person name="Hutchinson M.I."/>
            <person name="Powell A.J."/>
            <person name="Barry K."/>
            <person name="Miller A.N."/>
            <person name="Grigoriev I.V."/>
            <person name="Debuchy R."/>
            <person name="Gladieux P."/>
            <person name="Hiltunen Thoren M."/>
            <person name="Johannesson H."/>
        </authorList>
    </citation>
    <scope>NUCLEOTIDE SEQUENCE</scope>
    <source>
        <strain evidence="1">CBS 958.72</strain>
    </source>
</reference>
<accession>A0AAE0NJW5</accession>
<protein>
    <submittedName>
        <fullName evidence="1">Uncharacterized protein</fullName>
    </submittedName>
</protein>
<keyword evidence="2" id="KW-1185">Reference proteome</keyword>
<name>A0AAE0NJW5_9PEZI</name>
<dbReference type="Proteomes" id="UP001287356">
    <property type="component" value="Unassembled WGS sequence"/>
</dbReference>
<dbReference type="EMBL" id="JAULSN010000001">
    <property type="protein sequence ID" value="KAK3382755.1"/>
    <property type="molecule type" value="Genomic_DNA"/>
</dbReference>
<reference evidence="1" key="2">
    <citation type="submission" date="2023-06" db="EMBL/GenBank/DDBJ databases">
        <authorList>
            <consortium name="Lawrence Berkeley National Laboratory"/>
            <person name="Haridas S."/>
            <person name="Hensen N."/>
            <person name="Bonometti L."/>
            <person name="Westerberg I."/>
            <person name="Brannstrom I.O."/>
            <person name="Guillou S."/>
            <person name="Cros-Aarteil S."/>
            <person name="Calhoun S."/>
            <person name="Kuo A."/>
            <person name="Mondo S."/>
            <person name="Pangilinan J."/>
            <person name="Riley R."/>
            <person name="Labutti K."/>
            <person name="Andreopoulos B."/>
            <person name="Lipzen A."/>
            <person name="Chen C."/>
            <person name="Yanf M."/>
            <person name="Daum C."/>
            <person name="Ng V."/>
            <person name="Clum A."/>
            <person name="Steindorff A."/>
            <person name="Ohm R."/>
            <person name="Martin F."/>
            <person name="Silar P."/>
            <person name="Natvig D."/>
            <person name="Lalanne C."/>
            <person name="Gautier V."/>
            <person name="Ament-Velasquez S.L."/>
            <person name="Kruys A."/>
            <person name="Hutchinson M.I."/>
            <person name="Powell A.J."/>
            <person name="Barry K."/>
            <person name="Miller A.N."/>
            <person name="Grigoriev I.V."/>
            <person name="Debuchy R."/>
            <person name="Gladieux P."/>
            <person name="Thoren M.H."/>
            <person name="Johannesson H."/>
        </authorList>
    </citation>
    <scope>NUCLEOTIDE SEQUENCE</scope>
    <source>
        <strain evidence="1">CBS 958.72</strain>
    </source>
</reference>
<comment type="caution">
    <text evidence="1">The sequence shown here is derived from an EMBL/GenBank/DDBJ whole genome shotgun (WGS) entry which is preliminary data.</text>
</comment>